<keyword evidence="9" id="KW-0678">Repressor</keyword>
<evidence type="ECO:0000256" key="4">
    <source>
        <dbReference type="ARBA" id="ARBA00021148"/>
    </source>
</evidence>
<dbReference type="SUPFAM" id="SSF55252">
    <property type="entry name" value="C-terminal domain of arginine repressor"/>
    <property type="match status" value="1"/>
</dbReference>
<gene>
    <name evidence="9" type="primary">argR</name>
    <name evidence="12" type="ORF">AVDCRST_MAG89-17</name>
</gene>
<comment type="pathway">
    <text evidence="2 9">Amino-acid biosynthesis; L-arginine biosynthesis [regulation].</text>
</comment>
<dbReference type="PANTHER" id="PTHR34471">
    <property type="entry name" value="ARGININE REPRESSOR"/>
    <property type="match status" value="1"/>
</dbReference>
<dbReference type="GO" id="GO:0006526">
    <property type="term" value="P:L-arginine biosynthetic process"/>
    <property type="evidence" value="ECO:0007669"/>
    <property type="project" value="UniProtKB-UniPathway"/>
</dbReference>
<dbReference type="Gene3D" id="3.30.1360.40">
    <property type="match status" value="1"/>
</dbReference>
<dbReference type="GO" id="GO:0034618">
    <property type="term" value="F:arginine binding"/>
    <property type="evidence" value="ECO:0007669"/>
    <property type="project" value="InterPro"/>
</dbReference>
<sequence>MTLPGQRVANRVRAALYSGRFDRLRPNDGNRALKLSRHAAILELVRTHRVPSHEALRELLAARGIEVAQATLSRDIRHLGLIKAPDDQGGSAYVVPVGGADVTPTLSRLLPALYVGADGVGNLLVLKTLVGGAQPIAVAIDSAGWPEIVGTIGGDDTILVVLRSPDHRETVVSRIEAIADRRGEGDR</sequence>
<keyword evidence="9" id="KW-0028">Amino-acid biosynthesis</keyword>
<keyword evidence="6 9" id="KW-0805">Transcription regulation</keyword>
<evidence type="ECO:0000256" key="2">
    <source>
        <dbReference type="ARBA" id="ARBA00005040"/>
    </source>
</evidence>
<dbReference type="HAMAP" id="MF_00173">
    <property type="entry name" value="Arg_repressor"/>
    <property type="match status" value="1"/>
</dbReference>
<dbReference type="Pfam" id="PF01316">
    <property type="entry name" value="Arg_repressor"/>
    <property type="match status" value="1"/>
</dbReference>
<dbReference type="GO" id="GO:0051259">
    <property type="term" value="P:protein complex oligomerization"/>
    <property type="evidence" value="ECO:0007669"/>
    <property type="project" value="InterPro"/>
</dbReference>
<dbReference type="InterPro" id="IPR036251">
    <property type="entry name" value="Arg_repress_C_sf"/>
</dbReference>
<evidence type="ECO:0000256" key="1">
    <source>
        <dbReference type="ARBA" id="ARBA00004496"/>
    </source>
</evidence>
<dbReference type="UniPathway" id="UPA00068"/>
<evidence type="ECO:0000256" key="3">
    <source>
        <dbReference type="ARBA" id="ARBA00008316"/>
    </source>
</evidence>
<evidence type="ECO:0000259" key="11">
    <source>
        <dbReference type="Pfam" id="PF02863"/>
    </source>
</evidence>
<dbReference type="GO" id="GO:0003700">
    <property type="term" value="F:DNA-binding transcription factor activity"/>
    <property type="evidence" value="ECO:0007669"/>
    <property type="project" value="UniProtKB-UniRule"/>
</dbReference>
<dbReference type="PRINTS" id="PR01467">
    <property type="entry name" value="ARGREPRESSOR"/>
</dbReference>
<keyword evidence="8 9" id="KW-0804">Transcription</keyword>
<comment type="function">
    <text evidence="9">Regulates arginine biosynthesis genes.</text>
</comment>
<dbReference type="InterPro" id="IPR020899">
    <property type="entry name" value="Arg_repress_C"/>
</dbReference>
<evidence type="ECO:0000259" key="10">
    <source>
        <dbReference type="Pfam" id="PF01316"/>
    </source>
</evidence>
<proteinExistence type="inferred from homology"/>
<dbReference type="GO" id="GO:0003677">
    <property type="term" value="F:DNA binding"/>
    <property type="evidence" value="ECO:0007669"/>
    <property type="project" value="UniProtKB-KW"/>
</dbReference>
<evidence type="ECO:0000256" key="5">
    <source>
        <dbReference type="ARBA" id="ARBA00022490"/>
    </source>
</evidence>
<comment type="subcellular location">
    <subcellularLocation>
        <location evidence="1 9">Cytoplasm</location>
    </subcellularLocation>
</comment>
<dbReference type="InterPro" id="IPR036388">
    <property type="entry name" value="WH-like_DNA-bd_sf"/>
</dbReference>
<protein>
    <recommendedName>
        <fullName evidence="4 9">Arginine repressor</fullName>
    </recommendedName>
</protein>
<dbReference type="EMBL" id="CADCTV010000004">
    <property type="protein sequence ID" value="CAA9294069.1"/>
    <property type="molecule type" value="Genomic_DNA"/>
</dbReference>
<dbReference type="InterPro" id="IPR020900">
    <property type="entry name" value="Arg_repress_DNA-bd"/>
</dbReference>
<organism evidence="12">
    <name type="scientific">uncultured Gemmatimonadota bacterium</name>
    <dbReference type="NCBI Taxonomy" id="203437"/>
    <lineage>
        <taxon>Bacteria</taxon>
        <taxon>Pseudomonadati</taxon>
        <taxon>Gemmatimonadota</taxon>
        <taxon>environmental samples</taxon>
    </lineage>
</organism>
<evidence type="ECO:0000256" key="8">
    <source>
        <dbReference type="ARBA" id="ARBA00023163"/>
    </source>
</evidence>
<keyword evidence="9" id="KW-0055">Arginine biosynthesis</keyword>
<keyword evidence="7 9" id="KW-0238">DNA-binding</keyword>
<comment type="similarity">
    <text evidence="3 9">Belongs to the ArgR family.</text>
</comment>
<dbReference type="Pfam" id="PF02863">
    <property type="entry name" value="Arg_repressor_C"/>
    <property type="match status" value="1"/>
</dbReference>
<name>A0A6J4K2Z5_9BACT</name>
<evidence type="ECO:0000256" key="9">
    <source>
        <dbReference type="HAMAP-Rule" id="MF_00173"/>
    </source>
</evidence>
<dbReference type="SUPFAM" id="SSF46785">
    <property type="entry name" value="Winged helix' DNA-binding domain"/>
    <property type="match status" value="1"/>
</dbReference>
<reference evidence="12" key="1">
    <citation type="submission" date="2020-02" db="EMBL/GenBank/DDBJ databases">
        <authorList>
            <person name="Meier V. D."/>
        </authorList>
    </citation>
    <scope>NUCLEOTIDE SEQUENCE</scope>
    <source>
        <strain evidence="12">AVDCRST_MAG89</strain>
    </source>
</reference>
<keyword evidence="5 9" id="KW-0963">Cytoplasm</keyword>
<dbReference type="InterPro" id="IPR036390">
    <property type="entry name" value="WH_DNA-bd_sf"/>
</dbReference>
<evidence type="ECO:0000256" key="7">
    <source>
        <dbReference type="ARBA" id="ARBA00023125"/>
    </source>
</evidence>
<dbReference type="GO" id="GO:0005737">
    <property type="term" value="C:cytoplasm"/>
    <property type="evidence" value="ECO:0007669"/>
    <property type="project" value="UniProtKB-SubCell"/>
</dbReference>
<evidence type="ECO:0000313" key="12">
    <source>
        <dbReference type="EMBL" id="CAA9294069.1"/>
    </source>
</evidence>
<dbReference type="GO" id="GO:1900079">
    <property type="term" value="P:regulation of arginine biosynthetic process"/>
    <property type="evidence" value="ECO:0007669"/>
    <property type="project" value="UniProtKB-UniRule"/>
</dbReference>
<dbReference type="InterPro" id="IPR001669">
    <property type="entry name" value="Arg_repress"/>
</dbReference>
<dbReference type="AlphaFoldDB" id="A0A6J4K2Z5"/>
<accession>A0A6J4K2Z5</accession>
<feature type="domain" description="Arginine repressor C-terminal" evidence="11">
    <location>
        <begin position="113"/>
        <end position="176"/>
    </location>
</feature>
<dbReference type="PANTHER" id="PTHR34471:SF1">
    <property type="entry name" value="ARGININE REPRESSOR"/>
    <property type="match status" value="1"/>
</dbReference>
<feature type="domain" description="Arginine repressor DNA-binding" evidence="10">
    <location>
        <begin position="34"/>
        <end position="96"/>
    </location>
</feature>
<evidence type="ECO:0000256" key="6">
    <source>
        <dbReference type="ARBA" id="ARBA00023015"/>
    </source>
</evidence>
<dbReference type="Gene3D" id="1.10.10.10">
    <property type="entry name" value="Winged helix-like DNA-binding domain superfamily/Winged helix DNA-binding domain"/>
    <property type="match status" value="1"/>
</dbReference>